<feature type="transmembrane region" description="Helical" evidence="1">
    <location>
        <begin position="164"/>
        <end position="184"/>
    </location>
</feature>
<reference evidence="2 3" key="1">
    <citation type="submission" date="2014-12" db="EMBL/GenBank/DDBJ databases">
        <title>Draft genome sequences of 10 type strains of Lactococcus.</title>
        <authorList>
            <person name="Sun Z."/>
            <person name="Zhong Z."/>
            <person name="Liu W."/>
            <person name="Zhang W."/>
            <person name="Zhang H."/>
        </authorList>
    </citation>
    <scope>NUCLEOTIDE SEQUENCE [LARGE SCALE GENOMIC DNA]</scope>
    <source>
        <strain evidence="2 3">DSM 21502</strain>
    </source>
</reference>
<evidence type="ECO:0000256" key="1">
    <source>
        <dbReference type="SAM" id="Phobius"/>
    </source>
</evidence>
<accession>A0A2A5SSB7</accession>
<feature type="transmembrane region" description="Helical" evidence="1">
    <location>
        <begin position="130"/>
        <end position="152"/>
    </location>
</feature>
<dbReference type="AlphaFoldDB" id="A0A2A5SSB7"/>
<feature type="transmembrane region" description="Helical" evidence="1">
    <location>
        <begin position="12"/>
        <end position="38"/>
    </location>
</feature>
<sequence>MKNMAAIRYRLLKQATLLAIFFVWWGIFGFVLPLIALLITKAPGGTSADITIPLLIFTVIASFTGIYSDFKFFIQTGMNRQNIFLVNLITTVITSLGTGLLMTLISQISLKKLDLSLILTSDGFYNHENLIIYFILNFSILLVFSTMGLLLGTFNDMFSGVKKIIILLSVMSIPIILSITMQLAPLDVQLKWRDFIKAFVGYSRETGFSALPFIETLLVVSIFFFTLFYILNRSHQIRRRGA</sequence>
<gene>
    <name evidence="2" type="ORF">RU92_GL002323</name>
</gene>
<name>A0A2A5SSB7_LACLC</name>
<keyword evidence="1" id="KW-1133">Transmembrane helix</keyword>
<feature type="transmembrane region" description="Helical" evidence="1">
    <location>
        <begin position="210"/>
        <end position="231"/>
    </location>
</feature>
<protein>
    <submittedName>
        <fullName evidence="2">Uncharacterized protein</fullName>
    </submittedName>
</protein>
<evidence type="ECO:0000313" key="3">
    <source>
        <dbReference type="Proteomes" id="UP000218711"/>
    </source>
</evidence>
<organism evidence="2 3">
    <name type="scientific">Lactococcus cremoris subsp. tructae</name>
    <dbReference type="NCBI Taxonomy" id="542833"/>
    <lineage>
        <taxon>Bacteria</taxon>
        <taxon>Bacillati</taxon>
        <taxon>Bacillota</taxon>
        <taxon>Bacilli</taxon>
        <taxon>Lactobacillales</taxon>
        <taxon>Streptococcaceae</taxon>
        <taxon>Lactococcus</taxon>
    </lineage>
</organism>
<feature type="transmembrane region" description="Helical" evidence="1">
    <location>
        <begin position="50"/>
        <end position="70"/>
    </location>
</feature>
<comment type="caution">
    <text evidence="2">The sequence shown here is derived from an EMBL/GenBank/DDBJ whole genome shotgun (WGS) entry which is preliminary data.</text>
</comment>
<keyword evidence="1" id="KW-0472">Membrane</keyword>
<dbReference type="Proteomes" id="UP000218711">
    <property type="component" value="Unassembled WGS sequence"/>
</dbReference>
<evidence type="ECO:0000313" key="2">
    <source>
        <dbReference type="EMBL" id="PCS18018.1"/>
    </source>
</evidence>
<keyword evidence="1" id="KW-0812">Transmembrane</keyword>
<proteinExistence type="predicted"/>
<dbReference type="EMBL" id="JXKC01000007">
    <property type="protein sequence ID" value="PCS18018.1"/>
    <property type="molecule type" value="Genomic_DNA"/>
</dbReference>
<feature type="transmembrane region" description="Helical" evidence="1">
    <location>
        <begin position="82"/>
        <end position="110"/>
    </location>
</feature>